<sequence length="256" mass="29010">MISALYTNLPDNTEQLLKNALEKGLAHGSGEAKIFFRADDIGVPGKQFSHLAELFIKHRLPLCLAVVPTWLTATRFITLQSLTKTNSSQWCWHQHGWLHRNHETKGKKQEFGPARSVTEQIEDLKNGKNRLETLLEDNFSPFFTPPWNRCSLDTLKGLQHLGFKAVSRSIGAKPVCPHGLPDLQVNIDLHTRKEVEPEISFNTLLQELERGISSGTGGVMIHHQRMDTTAFEFLDLFLKTITSFPAIHPLLFRELI</sequence>
<dbReference type="PATRIC" id="fig|1167006.5.peg.2064"/>
<dbReference type="eggNOG" id="COG0726">
    <property type="taxonomic scope" value="Bacteria"/>
</dbReference>
<evidence type="ECO:0000313" key="1">
    <source>
        <dbReference type="EMBL" id="AGF78431.1"/>
    </source>
</evidence>
<organism evidence="1 2">
    <name type="scientific">Desulfocapsa sulfexigens (strain DSM 10523 / SB164P1)</name>
    <dbReference type="NCBI Taxonomy" id="1167006"/>
    <lineage>
        <taxon>Bacteria</taxon>
        <taxon>Pseudomonadati</taxon>
        <taxon>Thermodesulfobacteriota</taxon>
        <taxon>Desulfobulbia</taxon>
        <taxon>Desulfobulbales</taxon>
        <taxon>Desulfocapsaceae</taxon>
        <taxon>Desulfocapsa</taxon>
    </lineage>
</organism>
<dbReference type="AlphaFoldDB" id="M1PPW6"/>
<dbReference type="SUPFAM" id="SSF88713">
    <property type="entry name" value="Glycoside hydrolase/deacetylase"/>
    <property type="match status" value="1"/>
</dbReference>
<dbReference type="Proteomes" id="UP000011721">
    <property type="component" value="Chromosome"/>
</dbReference>
<protein>
    <recommendedName>
        <fullName evidence="3">Xylanase/chitin deacetylase</fullName>
    </recommendedName>
</protein>
<accession>M1PPW6</accession>
<dbReference type="GO" id="GO:0005975">
    <property type="term" value="P:carbohydrate metabolic process"/>
    <property type="evidence" value="ECO:0007669"/>
    <property type="project" value="InterPro"/>
</dbReference>
<proteinExistence type="predicted"/>
<name>M1PPW6_DESSD</name>
<dbReference type="EMBL" id="CP003985">
    <property type="protein sequence ID" value="AGF78431.1"/>
    <property type="molecule type" value="Genomic_DNA"/>
</dbReference>
<reference evidence="2" key="1">
    <citation type="journal article" date="2013" name="Stand. Genomic Sci.">
        <title>Complete genome sequence of Desulfocapsa sulfexigens, a marine deltaproteobacterium specialized in disproportionating inorganic sulfur compounds.</title>
        <authorList>
            <person name="Finster K.W."/>
            <person name="Kjeldsen K.U."/>
            <person name="Kube M."/>
            <person name="Reinhardt R."/>
            <person name="Mussmann M."/>
            <person name="Amann R."/>
            <person name="Schreiber L."/>
        </authorList>
    </citation>
    <scope>NUCLEOTIDE SEQUENCE [LARGE SCALE GENOMIC DNA]</scope>
    <source>
        <strain evidence="2">DSM 10523 / SB164P1</strain>
    </source>
</reference>
<evidence type="ECO:0008006" key="3">
    <source>
        <dbReference type="Google" id="ProtNLM"/>
    </source>
</evidence>
<dbReference type="HOGENOM" id="CLU_073819_0_0_7"/>
<evidence type="ECO:0000313" key="2">
    <source>
        <dbReference type="Proteomes" id="UP000011721"/>
    </source>
</evidence>
<gene>
    <name evidence="1" type="ordered locus">UWK_01874</name>
</gene>
<keyword evidence="2" id="KW-1185">Reference proteome</keyword>
<dbReference type="Gene3D" id="3.20.20.370">
    <property type="entry name" value="Glycoside hydrolase/deacetylase"/>
    <property type="match status" value="1"/>
</dbReference>
<dbReference type="CDD" id="cd10928">
    <property type="entry name" value="CE4_u4"/>
    <property type="match status" value="1"/>
</dbReference>
<dbReference type="InterPro" id="IPR011330">
    <property type="entry name" value="Glyco_hydro/deAcase_b/a-brl"/>
</dbReference>
<dbReference type="KEGG" id="dsf:UWK_01874"/>
<dbReference type="InterPro" id="IPR049591">
    <property type="entry name" value="CE4_u4-like"/>
</dbReference>
<dbReference type="STRING" id="1167006.UWK_01874"/>